<proteinExistence type="predicted"/>
<keyword evidence="2" id="KW-1185">Reference proteome</keyword>
<protein>
    <submittedName>
        <fullName evidence="1">Uncharacterized protein</fullName>
    </submittedName>
</protein>
<gene>
    <name evidence="1" type="ORF">HID58_094924</name>
</gene>
<dbReference type="EMBL" id="JAGKQM010001828">
    <property type="protein sequence ID" value="KAH0851199.1"/>
    <property type="molecule type" value="Genomic_DNA"/>
</dbReference>
<name>A0ABQ7X5H8_BRANA</name>
<accession>A0ABQ7X5H8</accession>
<comment type="caution">
    <text evidence="1">The sequence shown here is derived from an EMBL/GenBank/DDBJ whole genome shotgun (WGS) entry which is preliminary data.</text>
</comment>
<reference evidence="1 2" key="1">
    <citation type="submission" date="2021-05" db="EMBL/GenBank/DDBJ databases">
        <title>Genome Assembly of Synthetic Allotetraploid Brassica napus Reveals Homoeologous Exchanges between Subgenomes.</title>
        <authorList>
            <person name="Davis J.T."/>
        </authorList>
    </citation>
    <scope>NUCLEOTIDE SEQUENCE [LARGE SCALE GENOMIC DNA]</scope>
    <source>
        <strain evidence="2">cv. Da-Ae</strain>
        <tissue evidence="1">Seedling</tissue>
    </source>
</reference>
<sequence>MKLTRGNLKEVSYLCTHKSQEACLLAFMEKLSNCGSYSKNQLAFAFMDKCPDHGDPTGLLIDAGMELISSFVQEISVDESREALLRVRKHALTRCVSVTTVIDLGLEDTILALQMSSPVKTS</sequence>
<organism evidence="1 2">
    <name type="scientific">Brassica napus</name>
    <name type="common">Rape</name>
    <dbReference type="NCBI Taxonomy" id="3708"/>
    <lineage>
        <taxon>Eukaryota</taxon>
        <taxon>Viridiplantae</taxon>
        <taxon>Streptophyta</taxon>
        <taxon>Embryophyta</taxon>
        <taxon>Tracheophyta</taxon>
        <taxon>Spermatophyta</taxon>
        <taxon>Magnoliopsida</taxon>
        <taxon>eudicotyledons</taxon>
        <taxon>Gunneridae</taxon>
        <taxon>Pentapetalae</taxon>
        <taxon>rosids</taxon>
        <taxon>malvids</taxon>
        <taxon>Brassicales</taxon>
        <taxon>Brassicaceae</taxon>
        <taxon>Brassiceae</taxon>
        <taxon>Brassica</taxon>
    </lineage>
</organism>
<evidence type="ECO:0000313" key="2">
    <source>
        <dbReference type="Proteomes" id="UP000824890"/>
    </source>
</evidence>
<dbReference type="Proteomes" id="UP000824890">
    <property type="component" value="Unassembled WGS sequence"/>
</dbReference>
<evidence type="ECO:0000313" key="1">
    <source>
        <dbReference type="EMBL" id="KAH0851199.1"/>
    </source>
</evidence>